<evidence type="ECO:0000256" key="1">
    <source>
        <dbReference type="SAM" id="MobiDB-lite"/>
    </source>
</evidence>
<protein>
    <submittedName>
        <fullName evidence="2">Uncharacterized protein</fullName>
    </submittedName>
</protein>
<dbReference type="AlphaFoldDB" id="A0A0F7SEM9"/>
<dbReference type="EMBL" id="LN483143">
    <property type="protein sequence ID" value="CDZ96350.1"/>
    <property type="molecule type" value="Genomic_DNA"/>
</dbReference>
<feature type="compositionally biased region" description="Basic residues" evidence="1">
    <location>
        <begin position="72"/>
        <end position="84"/>
    </location>
</feature>
<sequence>MINTNPSTCVERVSCPSTPPRVLHTAKVALHLKYASMATSALPMPITAKKTLGRTPGTAATKISGSRQPSRIPKRVPVKKKAHVSHSPIAVTSARSLGRHSVSRSSPLRKEVSLFELAFDTEPASFHDLHILPTAVNTPIAKDCPAISIGSAQLLQFSVERPLVSNFGPPSISKSSWSNKSDIPPMDLKENTEHLESSNEDIIHELLPTLSSFLPDGPSRRGSPRKKLLFWVRSHSRGLSEFLSKRSLRSSKEEH</sequence>
<feature type="region of interest" description="Disordered" evidence="1">
    <location>
        <begin position="50"/>
        <end position="87"/>
    </location>
</feature>
<proteinExistence type="predicted"/>
<accession>A0A0F7SEM9</accession>
<name>A0A0F7SEM9_PHARH</name>
<organism evidence="2">
    <name type="scientific">Phaffia rhodozyma</name>
    <name type="common">Yeast</name>
    <name type="synonym">Xanthophyllomyces dendrorhous</name>
    <dbReference type="NCBI Taxonomy" id="264483"/>
    <lineage>
        <taxon>Eukaryota</taxon>
        <taxon>Fungi</taxon>
        <taxon>Dikarya</taxon>
        <taxon>Basidiomycota</taxon>
        <taxon>Agaricomycotina</taxon>
        <taxon>Tremellomycetes</taxon>
        <taxon>Cystofilobasidiales</taxon>
        <taxon>Mrakiaceae</taxon>
        <taxon>Phaffia</taxon>
    </lineage>
</organism>
<reference evidence="2" key="1">
    <citation type="submission" date="2014-08" db="EMBL/GenBank/DDBJ databases">
        <authorList>
            <person name="Sharma Rahul"/>
            <person name="Thines Marco"/>
        </authorList>
    </citation>
    <scope>NUCLEOTIDE SEQUENCE</scope>
</reference>
<evidence type="ECO:0000313" key="2">
    <source>
        <dbReference type="EMBL" id="CDZ96350.1"/>
    </source>
</evidence>